<proteinExistence type="predicted"/>
<reference evidence="1 2" key="1">
    <citation type="submission" date="2020-08" db="EMBL/GenBank/DDBJ databases">
        <title>Functional genomics of gut bacteria from endangered species of beetles.</title>
        <authorList>
            <person name="Carlos-Shanley C."/>
        </authorList>
    </citation>
    <scope>NUCLEOTIDE SEQUENCE [LARGE SCALE GENOMIC DNA]</scope>
    <source>
        <strain evidence="1 2">S00179</strain>
    </source>
</reference>
<dbReference type="AlphaFoldDB" id="A0A7W7KRC3"/>
<name>A0A7W7KRC3_PSENT</name>
<sequence>MSNTNRAAKAAARQGRTFAEKLFESFLEDGMRGPNWNWDEMADHAGELAWCQVWVEGDYSKEQQREHQDIARKAAQAKWRALVEEQKPGK</sequence>
<accession>A0A7W7KRC3</accession>
<dbReference type="Proteomes" id="UP000566995">
    <property type="component" value="Unassembled WGS sequence"/>
</dbReference>
<evidence type="ECO:0000313" key="2">
    <source>
        <dbReference type="Proteomes" id="UP000566995"/>
    </source>
</evidence>
<protein>
    <submittedName>
        <fullName evidence="1">Uncharacterized protein</fullName>
    </submittedName>
</protein>
<dbReference type="RefSeq" id="WP_184596970.1">
    <property type="nucleotide sequence ID" value="NZ_JACHLI010000040.1"/>
</dbReference>
<dbReference type="EMBL" id="JACHLI010000040">
    <property type="protein sequence ID" value="MBB4867452.1"/>
    <property type="molecule type" value="Genomic_DNA"/>
</dbReference>
<organism evidence="1 2">
    <name type="scientific">Pseudomonas nitroreducens</name>
    <dbReference type="NCBI Taxonomy" id="46680"/>
    <lineage>
        <taxon>Bacteria</taxon>
        <taxon>Pseudomonadati</taxon>
        <taxon>Pseudomonadota</taxon>
        <taxon>Gammaproteobacteria</taxon>
        <taxon>Pseudomonadales</taxon>
        <taxon>Pseudomonadaceae</taxon>
        <taxon>Pseudomonas</taxon>
    </lineage>
</organism>
<gene>
    <name evidence="1" type="ORF">HNP46_006365</name>
</gene>
<evidence type="ECO:0000313" key="1">
    <source>
        <dbReference type="EMBL" id="MBB4867452.1"/>
    </source>
</evidence>
<comment type="caution">
    <text evidence="1">The sequence shown here is derived from an EMBL/GenBank/DDBJ whole genome shotgun (WGS) entry which is preliminary data.</text>
</comment>